<evidence type="ECO:0000313" key="3">
    <source>
        <dbReference type="Proteomes" id="UP000002051"/>
    </source>
</evidence>
<proteinExistence type="predicted"/>
<reference evidence="1 3" key="2">
    <citation type="journal article" date="2014" name="BMC Genomics">
        <title>An improved genome release (version Mt4.0) for the model legume Medicago truncatula.</title>
        <authorList>
            <person name="Tang H."/>
            <person name="Krishnakumar V."/>
            <person name="Bidwell S."/>
            <person name="Rosen B."/>
            <person name="Chan A."/>
            <person name="Zhou S."/>
            <person name="Gentzbittel L."/>
            <person name="Childs K.L."/>
            <person name="Yandell M."/>
            <person name="Gundlach H."/>
            <person name="Mayer K.F."/>
            <person name="Schwartz D.C."/>
            <person name="Town C.D."/>
        </authorList>
    </citation>
    <scope>GENOME REANNOTATION</scope>
    <source>
        <strain evidence="1">A17</strain>
        <strain evidence="2 3">cv. Jemalong A17</strain>
    </source>
</reference>
<dbReference type="PANTHER" id="PTHR11439:SF483">
    <property type="entry name" value="PEPTIDE SYNTHASE GLIP-LIKE, PUTATIVE (AFU_ORTHOLOGUE AFUA_3G12920)-RELATED"/>
    <property type="match status" value="1"/>
</dbReference>
<evidence type="ECO:0000313" key="2">
    <source>
        <dbReference type="EnsemblPlants" id="KEH38066"/>
    </source>
</evidence>
<dbReference type="AlphaFoldDB" id="A0A072V8V8"/>
<gene>
    <name evidence="1" type="ordered locus">MTR_2g460640</name>
</gene>
<dbReference type="EMBL" id="CM001218">
    <property type="protein sequence ID" value="KEH38066.1"/>
    <property type="molecule type" value="Genomic_DNA"/>
</dbReference>
<dbReference type="EnsemblPlants" id="KEH38066">
    <property type="protein sequence ID" value="KEH38066"/>
    <property type="gene ID" value="MTR_2g460640"/>
</dbReference>
<reference evidence="2" key="3">
    <citation type="submission" date="2015-04" db="UniProtKB">
        <authorList>
            <consortium name="EnsemblPlants"/>
        </authorList>
    </citation>
    <scope>IDENTIFICATION</scope>
    <source>
        <strain evidence="2">cv. Jemalong A17</strain>
    </source>
</reference>
<accession>A0A072V8V8</accession>
<dbReference type="STRING" id="3880.A0A072V8V8"/>
<evidence type="ECO:0008006" key="4">
    <source>
        <dbReference type="Google" id="ProtNLM"/>
    </source>
</evidence>
<keyword evidence="3" id="KW-1185">Reference proteome</keyword>
<evidence type="ECO:0000313" key="1">
    <source>
        <dbReference type="EMBL" id="KEH38066.1"/>
    </source>
</evidence>
<dbReference type="Proteomes" id="UP000002051">
    <property type="component" value="Chromosome 2"/>
</dbReference>
<reference evidence="1 3" key="1">
    <citation type="journal article" date="2011" name="Nature">
        <title>The Medicago genome provides insight into the evolution of rhizobial symbioses.</title>
        <authorList>
            <person name="Young N.D."/>
            <person name="Debelle F."/>
            <person name="Oldroyd G.E."/>
            <person name="Geurts R."/>
            <person name="Cannon S.B."/>
            <person name="Udvardi M.K."/>
            <person name="Benedito V.A."/>
            <person name="Mayer K.F."/>
            <person name="Gouzy J."/>
            <person name="Schoof H."/>
            <person name="Van de Peer Y."/>
            <person name="Proost S."/>
            <person name="Cook D.R."/>
            <person name="Meyers B.C."/>
            <person name="Spannagl M."/>
            <person name="Cheung F."/>
            <person name="De Mita S."/>
            <person name="Krishnakumar V."/>
            <person name="Gundlach H."/>
            <person name="Zhou S."/>
            <person name="Mudge J."/>
            <person name="Bharti A.K."/>
            <person name="Murray J.D."/>
            <person name="Naoumkina M.A."/>
            <person name="Rosen B."/>
            <person name="Silverstein K.A."/>
            <person name="Tang H."/>
            <person name="Rombauts S."/>
            <person name="Zhao P.X."/>
            <person name="Zhou P."/>
            <person name="Barbe V."/>
            <person name="Bardou P."/>
            <person name="Bechner M."/>
            <person name="Bellec A."/>
            <person name="Berger A."/>
            <person name="Berges H."/>
            <person name="Bidwell S."/>
            <person name="Bisseling T."/>
            <person name="Choisne N."/>
            <person name="Couloux A."/>
            <person name="Denny R."/>
            <person name="Deshpande S."/>
            <person name="Dai X."/>
            <person name="Doyle J.J."/>
            <person name="Dudez A.M."/>
            <person name="Farmer A.D."/>
            <person name="Fouteau S."/>
            <person name="Franken C."/>
            <person name="Gibelin C."/>
            <person name="Gish J."/>
            <person name="Goldstein S."/>
            <person name="Gonzalez A.J."/>
            <person name="Green P.J."/>
            <person name="Hallab A."/>
            <person name="Hartog M."/>
            <person name="Hua A."/>
            <person name="Humphray S.J."/>
            <person name="Jeong D.H."/>
            <person name="Jing Y."/>
            <person name="Jocker A."/>
            <person name="Kenton S.M."/>
            <person name="Kim D.J."/>
            <person name="Klee K."/>
            <person name="Lai H."/>
            <person name="Lang C."/>
            <person name="Lin S."/>
            <person name="Macmil S.L."/>
            <person name="Magdelenat G."/>
            <person name="Matthews L."/>
            <person name="McCorrison J."/>
            <person name="Monaghan E.L."/>
            <person name="Mun J.H."/>
            <person name="Najar F.Z."/>
            <person name="Nicholson C."/>
            <person name="Noirot C."/>
            <person name="O'Bleness M."/>
            <person name="Paule C.R."/>
            <person name="Poulain J."/>
            <person name="Prion F."/>
            <person name="Qin B."/>
            <person name="Qu C."/>
            <person name="Retzel E.F."/>
            <person name="Riddle C."/>
            <person name="Sallet E."/>
            <person name="Samain S."/>
            <person name="Samson N."/>
            <person name="Sanders I."/>
            <person name="Saurat O."/>
            <person name="Scarpelli C."/>
            <person name="Schiex T."/>
            <person name="Segurens B."/>
            <person name="Severin A.J."/>
            <person name="Sherrier D.J."/>
            <person name="Shi R."/>
            <person name="Sims S."/>
            <person name="Singer S.R."/>
            <person name="Sinharoy S."/>
            <person name="Sterck L."/>
            <person name="Viollet A."/>
            <person name="Wang B.B."/>
            <person name="Wang K."/>
            <person name="Wang M."/>
            <person name="Wang X."/>
            <person name="Warfsmann J."/>
            <person name="Weissenbach J."/>
            <person name="White D.D."/>
            <person name="White J.D."/>
            <person name="Wiley G.B."/>
            <person name="Wincker P."/>
            <person name="Xing Y."/>
            <person name="Yang L."/>
            <person name="Yao Z."/>
            <person name="Ying F."/>
            <person name="Zhai J."/>
            <person name="Zhou L."/>
            <person name="Zuber A."/>
            <person name="Denarie J."/>
            <person name="Dixon R.A."/>
            <person name="May G.D."/>
            <person name="Schwartz D.C."/>
            <person name="Rogers J."/>
            <person name="Quetier F."/>
            <person name="Town C.D."/>
            <person name="Roe B.A."/>
        </authorList>
    </citation>
    <scope>NUCLEOTIDE SEQUENCE [LARGE SCALE GENOMIC DNA]</scope>
    <source>
        <strain evidence="1">A17</strain>
        <strain evidence="2 3">cv. Jemalong A17</strain>
    </source>
</reference>
<protein>
    <recommendedName>
        <fullName evidence="4">RNA-directed DNA polymerase</fullName>
    </recommendedName>
</protein>
<dbReference type="PANTHER" id="PTHR11439">
    <property type="entry name" value="GAG-POL-RELATED RETROTRANSPOSON"/>
    <property type="match status" value="1"/>
</dbReference>
<name>A0A072V8V8_MEDTR</name>
<sequence>MSVNPALALGMTQKQDFSEKEYRGMIDSLLYLTASRPDIVFAVGLCARFQTAPKESHYIAIKRILRYLVGTPSVGLWYKKGTHFDLMAYCDADYAGDKIERKIDDVVVDVLVDRVDDVVVDVVVDRVVVVVVDGDIESLLSSLVDLATVVKIEEA</sequence>
<dbReference type="HOGENOM" id="CLU_1698127_0_0_1"/>
<organism evidence="1 3">
    <name type="scientific">Medicago truncatula</name>
    <name type="common">Barrel medic</name>
    <name type="synonym">Medicago tribuloides</name>
    <dbReference type="NCBI Taxonomy" id="3880"/>
    <lineage>
        <taxon>Eukaryota</taxon>
        <taxon>Viridiplantae</taxon>
        <taxon>Streptophyta</taxon>
        <taxon>Embryophyta</taxon>
        <taxon>Tracheophyta</taxon>
        <taxon>Spermatophyta</taxon>
        <taxon>Magnoliopsida</taxon>
        <taxon>eudicotyledons</taxon>
        <taxon>Gunneridae</taxon>
        <taxon>Pentapetalae</taxon>
        <taxon>rosids</taxon>
        <taxon>fabids</taxon>
        <taxon>Fabales</taxon>
        <taxon>Fabaceae</taxon>
        <taxon>Papilionoideae</taxon>
        <taxon>50 kb inversion clade</taxon>
        <taxon>NPAAA clade</taxon>
        <taxon>Hologalegina</taxon>
        <taxon>IRL clade</taxon>
        <taxon>Trifolieae</taxon>
        <taxon>Medicago</taxon>
    </lineage>
</organism>